<reference evidence="2 3" key="1">
    <citation type="submission" date="2020-06" db="EMBL/GenBank/DDBJ databases">
        <title>Acidovorax antarctica sp. nov., isolated from Corinth ice sheet soil, Antarctic Fields Peninsula.</title>
        <authorList>
            <person name="Xu Q."/>
            <person name="Peng F."/>
        </authorList>
    </citation>
    <scope>NUCLEOTIDE SEQUENCE [LARGE SCALE GENOMIC DNA]</scope>
    <source>
        <strain evidence="2 3">16-35-5</strain>
        <plasmid evidence="2 3">unnamed1</plasmid>
    </source>
</reference>
<geneLocation type="plasmid" evidence="2 3">
    <name>unnamed1</name>
</geneLocation>
<gene>
    <name evidence="2" type="ORF">HUK68_22110</name>
</gene>
<organism evidence="2 3">
    <name type="scientific">Comamonas antarctica</name>
    <dbReference type="NCBI Taxonomy" id="2743470"/>
    <lineage>
        <taxon>Bacteria</taxon>
        <taxon>Pseudomonadati</taxon>
        <taxon>Pseudomonadota</taxon>
        <taxon>Betaproteobacteria</taxon>
        <taxon>Burkholderiales</taxon>
        <taxon>Comamonadaceae</taxon>
        <taxon>Comamonas</taxon>
    </lineage>
</organism>
<sequence>MIVEVVDFKIAPEQHEAFGPVLKNAVQTVLSQAAGYAGHSVLACIETPGRYVLTVHWETLEDHTVGFRQSPAFTAWRALIGPFFAQPPHVEHFMVVDSRAPN</sequence>
<name>A0A6N1X859_9BURK</name>
<feature type="domain" description="ABM" evidence="1">
    <location>
        <begin position="2"/>
        <end position="93"/>
    </location>
</feature>
<dbReference type="EMBL" id="CP054841">
    <property type="protein sequence ID" value="QKV55604.1"/>
    <property type="molecule type" value="Genomic_DNA"/>
</dbReference>
<keyword evidence="3" id="KW-1185">Reference proteome</keyword>
<keyword evidence="2" id="KW-0614">Plasmid</keyword>
<keyword evidence="2" id="KW-0560">Oxidoreductase</keyword>
<accession>A0A6N1X859</accession>
<dbReference type="InterPro" id="IPR011008">
    <property type="entry name" value="Dimeric_a/b-barrel"/>
</dbReference>
<dbReference type="Proteomes" id="UP000509579">
    <property type="component" value="Plasmid unnamed1"/>
</dbReference>
<evidence type="ECO:0000313" key="3">
    <source>
        <dbReference type="Proteomes" id="UP000509579"/>
    </source>
</evidence>
<dbReference type="InterPro" id="IPR007138">
    <property type="entry name" value="ABM_dom"/>
</dbReference>
<dbReference type="PROSITE" id="PS51725">
    <property type="entry name" value="ABM"/>
    <property type="match status" value="1"/>
</dbReference>
<evidence type="ECO:0000313" key="2">
    <source>
        <dbReference type="EMBL" id="QKV55604.1"/>
    </source>
</evidence>
<dbReference type="Pfam" id="PF03992">
    <property type="entry name" value="ABM"/>
    <property type="match status" value="1"/>
</dbReference>
<evidence type="ECO:0000259" key="1">
    <source>
        <dbReference type="PROSITE" id="PS51725"/>
    </source>
</evidence>
<dbReference type="KEGG" id="aant:HUK68_22110"/>
<dbReference type="SUPFAM" id="SSF54909">
    <property type="entry name" value="Dimeric alpha+beta barrel"/>
    <property type="match status" value="1"/>
</dbReference>
<protein>
    <submittedName>
        <fullName evidence="2">Antibiotic biosynthesis monooxygenase</fullName>
    </submittedName>
</protein>
<dbReference type="AlphaFoldDB" id="A0A6N1X859"/>
<dbReference type="Gene3D" id="3.30.70.100">
    <property type="match status" value="1"/>
</dbReference>
<keyword evidence="2" id="KW-0503">Monooxygenase</keyword>
<dbReference type="GO" id="GO:0004497">
    <property type="term" value="F:monooxygenase activity"/>
    <property type="evidence" value="ECO:0007669"/>
    <property type="project" value="UniProtKB-KW"/>
</dbReference>
<proteinExistence type="predicted"/>
<dbReference type="RefSeq" id="WP_175506390.1">
    <property type="nucleotide sequence ID" value="NZ_CP054841.1"/>
</dbReference>